<dbReference type="InterPro" id="IPR007627">
    <property type="entry name" value="RNA_pol_sigma70_r2"/>
</dbReference>
<evidence type="ECO:0000256" key="2">
    <source>
        <dbReference type="ARBA" id="ARBA00023015"/>
    </source>
</evidence>
<dbReference type="NCBIfam" id="TIGR02937">
    <property type="entry name" value="sigma70-ECF"/>
    <property type="match status" value="1"/>
</dbReference>
<evidence type="ECO:0008006" key="10">
    <source>
        <dbReference type="Google" id="ProtNLM"/>
    </source>
</evidence>
<feature type="compositionally biased region" description="Basic and acidic residues" evidence="5">
    <location>
        <begin position="118"/>
        <end position="136"/>
    </location>
</feature>
<evidence type="ECO:0000256" key="5">
    <source>
        <dbReference type="SAM" id="MobiDB-lite"/>
    </source>
</evidence>
<proteinExistence type="inferred from homology"/>
<name>A0A059EAG2_9PROT</name>
<dbReference type="SUPFAM" id="SSF88946">
    <property type="entry name" value="Sigma2 domain of RNA polymerase sigma factors"/>
    <property type="match status" value="1"/>
</dbReference>
<dbReference type="Pfam" id="PF04542">
    <property type="entry name" value="Sigma70_r2"/>
    <property type="match status" value="1"/>
</dbReference>
<feature type="domain" description="RNA polymerase sigma factor 70 region 4 type 2" evidence="7">
    <location>
        <begin position="154"/>
        <end position="204"/>
    </location>
</feature>
<dbReference type="InterPro" id="IPR036388">
    <property type="entry name" value="WH-like_DNA-bd_sf"/>
</dbReference>
<dbReference type="Pfam" id="PF08281">
    <property type="entry name" value="Sigma70_r4_2"/>
    <property type="match status" value="1"/>
</dbReference>
<reference evidence="8 9" key="1">
    <citation type="journal article" date="2014" name="Antonie Van Leeuwenhoek">
        <title>Hyphomonas beringensis sp. nov. and Hyphomonas chukchiensis sp. nov., isolated from surface seawater of the Bering Sea and Chukchi Sea.</title>
        <authorList>
            <person name="Li C."/>
            <person name="Lai Q."/>
            <person name="Li G."/>
            <person name="Dong C."/>
            <person name="Wang J."/>
            <person name="Liao Y."/>
            <person name="Shao Z."/>
        </authorList>
    </citation>
    <scope>NUCLEOTIDE SEQUENCE [LARGE SCALE GENOMIC DNA]</scope>
    <source>
        <strain evidence="8 9">22II1-22F38</strain>
    </source>
</reference>
<dbReference type="InterPro" id="IPR014284">
    <property type="entry name" value="RNA_pol_sigma-70_dom"/>
</dbReference>
<comment type="similarity">
    <text evidence="1">Belongs to the sigma-70 factor family. ECF subfamily.</text>
</comment>
<dbReference type="SUPFAM" id="SSF88659">
    <property type="entry name" value="Sigma3 and sigma4 domains of RNA polymerase sigma factors"/>
    <property type="match status" value="1"/>
</dbReference>
<dbReference type="PATRIC" id="fig|1280948.3.peg.773"/>
<dbReference type="EMBL" id="AWFH01000002">
    <property type="protein sequence ID" value="KCZ64691.1"/>
    <property type="molecule type" value="Genomic_DNA"/>
</dbReference>
<dbReference type="Gene3D" id="1.10.10.10">
    <property type="entry name" value="Winged helix-like DNA-binding domain superfamily/Winged helix DNA-binding domain"/>
    <property type="match status" value="1"/>
</dbReference>
<evidence type="ECO:0000256" key="3">
    <source>
        <dbReference type="ARBA" id="ARBA00023082"/>
    </source>
</evidence>
<accession>A0A059EAG2</accession>
<feature type="domain" description="RNA polymerase sigma-70 region 2" evidence="6">
    <location>
        <begin position="53"/>
        <end position="116"/>
    </location>
</feature>
<sequence>MAMLISFNNTPMTHRALTPTLLPLQQTGRQTSSVQPALRPPAPAAPSPALTELYRTCRAELVRFARIRIRHASDAEDLVQDAFLSAARAYPDRPAAELKPLLFTMVRNLSINYLKSGDTQRRRKSDEIGAAEDRMACPKTPNPETQMSDAQSLAQVEAALKAMPARRRDALRLHRFEGLSYKQIAARLQVSPSTVKTDIAMAVAEIAETLARMARAGG</sequence>
<dbReference type="InterPro" id="IPR013325">
    <property type="entry name" value="RNA_pol_sigma_r2"/>
</dbReference>
<dbReference type="Proteomes" id="UP000024547">
    <property type="component" value="Unassembled WGS sequence"/>
</dbReference>
<evidence type="ECO:0000256" key="1">
    <source>
        <dbReference type="ARBA" id="ARBA00010641"/>
    </source>
</evidence>
<dbReference type="GO" id="GO:0016987">
    <property type="term" value="F:sigma factor activity"/>
    <property type="evidence" value="ECO:0007669"/>
    <property type="project" value="UniProtKB-KW"/>
</dbReference>
<dbReference type="GO" id="GO:0006352">
    <property type="term" value="P:DNA-templated transcription initiation"/>
    <property type="evidence" value="ECO:0007669"/>
    <property type="project" value="InterPro"/>
</dbReference>
<keyword evidence="4" id="KW-0804">Transcription</keyword>
<dbReference type="Gene3D" id="1.10.1740.10">
    <property type="match status" value="1"/>
</dbReference>
<organism evidence="8 9">
    <name type="scientific">Hyphomonas atlantica</name>
    <dbReference type="NCBI Taxonomy" id="1280948"/>
    <lineage>
        <taxon>Bacteria</taxon>
        <taxon>Pseudomonadati</taxon>
        <taxon>Pseudomonadota</taxon>
        <taxon>Alphaproteobacteria</taxon>
        <taxon>Hyphomonadales</taxon>
        <taxon>Hyphomonadaceae</taxon>
        <taxon>Hyphomonas</taxon>
    </lineage>
</organism>
<dbReference type="CDD" id="cd06171">
    <property type="entry name" value="Sigma70_r4"/>
    <property type="match status" value="1"/>
</dbReference>
<dbReference type="InterPro" id="IPR013324">
    <property type="entry name" value="RNA_pol_sigma_r3/r4-like"/>
</dbReference>
<keyword evidence="2" id="KW-0805">Transcription regulation</keyword>
<dbReference type="STRING" id="1280948.HY36_12660"/>
<keyword evidence="3" id="KW-0731">Sigma factor</keyword>
<dbReference type="GO" id="GO:0003677">
    <property type="term" value="F:DNA binding"/>
    <property type="evidence" value="ECO:0007669"/>
    <property type="project" value="InterPro"/>
</dbReference>
<feature type="region of interest" description="Disordered" evidence="5">
    <location>
        <begin position="28"/>
        <end position="47"/>
    </location>
</feature>
<dbReference type="PANTHER" id="PTHR43133">
    <property type="entry name" value="RNA POLYMERASE ECF-TYPE SIGMA FACTO"/>
    <property type="match status" value="1"/>
</dbReference>
<keyword evidence="9" id="KW-1185">Reference proteome</keyword>
<dbReference type="eggNOG" id="COG1595">
    <property type="taxonomic scope" value="Bacteria"/>
</dbReference>
<evidence type="ECO:0000259" key="6">
    <source>
        <dbReference type="Pfam" id="PF04542"/>
    </source>
</evidence>
<feature type="region of interest" description="Disordered" evidence="5">
    <location>
        <begin position="117"/>
        <end position="148"/>
    </location>
</feature>
<evidence type="ECO:0000313" key="8">
    <source>
        <dbReference type="EMBL" id="KCZ64691.1"/>
    </source>
</evidence>
<evidence type="ECO:0000256" key="4">
    <source>
        <dbReference type="ARBA" id="ARBA00023163"/>
    </source>
</evidence>
<evidence type="ECO:0000259" key="7">
    <source>
        <dbReference type="Pfam" id="PF08281"/>
    </source>
</evidence>
<dbReference type="InterPro" id="IPR039425">
    <property type="entry name" value="RNA_pol_sigma-70-like"/>
</dbReference>
<dbReference type="InterPro" id="IPR013249">
    <property type="entry name" value="RNA_pol_sigma70_r4_t2"/>
</dbReference>
<gene>
    <name evidence="8" type="ORF">HY36_12660</name>
</gene>
<protein>
    <recommendedName>
        <fullName evidence="10">RNA polymerase sigma factor</fullName>
    </recommendedName>
</protein>
<evidence type="ECO:0000313" key="9">
    <source>
        <dbReference type="Proteomes" id="UP000024547"/>
    </source>
</evidence>
<dbReference type="PANTHER" id="PTHR43133:SF63">
    <property type="entry name" value="RNA POLYMERASE SIGMA FACTOR FECI-RELATED"/>
    <property type="match status" value="1"/>
</dbReference>
<dbReference type="AlphaFoldDB" id="A0A059EAG2"/>
<comment type="caution">
    <text evidence="8">The sequence shown here is derived from an EMBL/GenBank/DDBJ whole genome shotgun (WGS) entry which is preliminary data.</text>
</comment>